<dbReference type="InterPro" id="IPR036526">
    <property type="entry name" value="C-N_Hydrolase_sf"/>
</dbReference>
<keyword evidence="1" id="KW-0378">Hydrolase</keyword>
<dbReference type="InterPro" id="IPR003010">
    <property type="entry name" value="C-N_Hydrolase"/>
</dbReference>
<feature type="region of interest" description="Disordered" evidence="2">
    <location>
        <begin position="33"/>
        <end position="57"/>
    </location>
</feature>
<evidence type="ECO:0000256" key="2">
    <source>
        <dbReference type="SAM" id="MobiDB-lite"/>
    </source>
</evidence>
<protein>
    <submittedName>
        <fullName evidence="3">Uncharacterized protein</fullName>
    </submittedName>
</protein>
<dbReference type="Proteomes" id="UP000077521">
    <property type="component" value="Unassembled WGS sequence"/>
</dbReference>
<dbReference type="AlphaFoldDB" id="A0A177T949"/>
<accession>A0A177T949</accession>
<evidence type="ECO:0000256" key="1">
    <source>
        <dbReference type="ARBA" id="ARBA00022801"/>
    </source>
</evidence>
<keyword evidence="4" id="KW-1185">Reference proteome</keyword>
<dbReference type="SUPFAM" id="SSF56317">
    <property type="entry name" value="Carbon-nitrogen hydrolase"/>
    <property type="match status" value="1"/>
</dbReference>
<comment type="caution">
    <text evidence="3">The sequence shown here is derived from an EMBL/GenBank/DDBJ whole genome shotgun (WGS) entry which is preliminary data.</text>
</comment>
<dbReference type="PROSITE" id="PS50263">
    <property type="entry name" value="CN_HYDROLASE"/>
    <property type="match status" value="1"/>
</dbReference>
<dbReference type="InterPro" id="IPR050345">
    <property type="entry name" value="Aliph_Amidase/BUP"/>
</dbReference>
<dbReference type="CDD" id="cd07197">
    <property type="entry name" value="nitrilase"/>
    <property type="match status" value="1"/>
</dbReference>
<name>A0A177T949_9BASI</name>
<dbReference type="Pfam" id="PF00795">
    <property type="entry name" value="CN_hydrolase"/>
    <property type="match status" value="2"/>
</dbReference>
<evidence type="ECO:0000313" key="4">
    <source>
        <dbReference type="Proteomes" id="UP000077521"/>
    </source>
</evidence>
<dbReference type="PANTHER" id="PTHR43674">
    <property type="entry name" value="NITRILASE C965.09-RELATED"/>
    <property type="match status" value="1"/>
</dbReference>
<feature type="region of interest" description="Disordered" evidence="2">
    <location>
        <begin position="1"/>
        <end position="21"/>
    </location>
</feature>
<evidence type="ECO:0000313" key="3">
    <source>
        <dbReference type="EMBL" id="KAE8254992.1"/>
    </source>
</evidence>
<sequence>MSDPSEMSTVRILGDFRSDPSPSTLRLALAQVLPSDAESRPSAPDQSAADKEDDSDGAELAMQKLRLYAQTAASQGADVICFPEYFLTGAMHSSWKAVRERQEPVAAHPNPEEDESHWLAQVAAIARESDIDIVAGTVVELGAHHIPHRKDAQHKTGGSGTASKESSDSAVASRTGLSRLRTKDSSDLLFNTAYYITRKGEIAAKYTKRNLWHPERSVLSPGHPSSHPSPRLFNIETRRGLRLKASMLICWDLAMPEAFRELLQPSDSRDGPLDGPDVVFVPTCWYATDAGVKGLRWNRAGEAAVLDSLSMARALETESIIALCNIAGPNWPNGGDADSFQINDNTTDEDLPIVGVGHSSVHAPFLGCVGKVEDGNEALLLAEIDTKLLADSRDTYRVRYDLADAV</sequence>
<feature type="region of interest" description="Disordered" evidence="2">
    <location>
        <begin position="145"/>
        <end position="176"/>
    </location>
</feature>
<dbReference type="PANTHER" id="PTHR43674:SF16">
    <property type="entry name" value="CARBON-NITROGEN FAMILY, PUTATIVE (AFU_ORTHOLOGUE AFUA_5G02350)-RELATED"/>
    <property type="match status" value="1"/>
</dbReference>
<feature type="compositionally biased region" description="Polar residues" evidence="2">
    <location>
        <begin position="161"/>
        <end position="176"/>
    </location>
</feature>
<reference evidence="3" key="1">
    <citation type="submission" date="2016-04" db="EMBL/GenBank/DDBJ databases">
        <authorList>
            <person name="Nguyen H.D."/>
            <person name="Samba Siva P."/>
            <person name="Cullis J."/>
            <person name="Levesque C.A."/>
            <person name="Hambleton S."/>
        </authorList>
    </citation>
    <scope>NUCLEOTIDE SEQUENCE</scope>
    <source>
        <strain evidence="3">DAOMC 236416</strain>
    </source>
</reference>
<dbReference type="Gene3D" id="3.60.110.10">
    <property type="entry name" value="Carbon-nitrogen hydrolase"/>
    <property type="match status" value="1"/>
</dbReference>
<dbReference type="GO" id="GO:0016811">
    <property type="term" value="F:hydrolase activity, acting on carbon-nitrogen (but not peptide) bonds, in linear amides"/>
    <property type="evidence" value="ECO:0007669"/>
    <property type="project" value="TreeGrafter"/>
</dbReference>
<proteinExistence type="predicted"/>
<gene>
    <name evidence="3" type="ORF">A4X13_0g3206</name>
</gene>
<dbReference type="EMBL" id="LWDF02000173">
    <property type="protein sequence ID" value="KAE8254992.1"/>
    <property type="molecule type" value="Genomic_DNA"/>
</dbReference>
<organism evidence="3 4">
    <name type="scientific">Tilletia indica</name>
    <dbReference type="NCBI Taxonomy" id="43049"/>
    <lineage>
        <taxon>Eukaryota</taxon>
        <taxon>Fungi</taxon>
        <taxon>Dikarya</taxon>
        <taxon>Basidiomycota</taxon>
        <taxon>Ustilaginomycotina</taxon>
        <taxon>Exobasidiomycetes</taxon>
        <taxon>Tilletiales</taxon>
        <taxon>Tilletiaceae</taxon>
        <taxon>Tilletia</taxon>
    </lineage>
</organism>
<reference evidence="3" key="2">
    <citation type="journal article" date="2019" name="IMA Fungus">
        <title>Genome sequencing and comparison of five Tilletia species to identify candidate genes for the detection of regulated species infecting wheat.</title>
        <authorList>
            <person name="Nguyen H.D.T."/>
            <person name="Sultana T."/>
            <person name="Kesanakurti P."/>
            <person name="Hambleton S."/>
        </authorList>
    </citation>
    <scope>NUCLEOTIDE SEQUENCE</scope>
    <source>
        <strain evidence="3">DAOMC 236416</strain>
    </source>
</reference>